<feature type="transmembrane region" description="Helical" evidence="1">
    <location>
        <begin position="97"/>
        <end position="118"/>
    </location>
</feature>
<feature type="transmembrane region" description="Helical" evidence="1">
    <location>
        <begin position="7"/>
        <end position="31"/>
    </location>
</feature>
<feature type="transmembrane region" description="Helical" evidence="1">
    <location>
        <begin position="138"/>
        <end position="163"/>
    </location>
</feature>
<dbReference type="PANTHER" id="PTHR38095:SF1">
    <property type="entry name" value="ANAEROBIC DIMETHYL SULFOXIDE REDUCTASE CHAIN YNFH"/>
    <property type="match status" value="1"/>
</dbReference>
<keyword evidence="1" id="KW-0812">Transmembrane</keyword>
<feature type="transmembrane region" description="Helical" evidence="1">
    <location>
        <begin position="283"/>
        <end position="303"/>
    </location>
</feature>
<sequence>MRPTFSIILFTVLSGAGYGLWFLIGLALTTLWPHCGPSQRGGSFTFCVYPAALPCGLIVGFALVSAGLLSSLGHLGQPRRAWRALSQWRSSWLSREGVASILTYAPALALIVIEGMRLRSAMQPADLSAPAAGMNLDGWNLALGALLAVGSAATVFCTAHIYASLMPIRAWHNRYVVPGYLLLGLYGGALCLWVLETLPGTWRMRETPGLLVGLVVVATASALLKVFYWRQIDRAPTVSAGHAIGLESLGSVRSFEQPHTEENYLTHEMGFVLARKHSRKLRAIALLAGFLVPALLALLGLAMPATRFAAGWLALVSGMTGVFVERWLFFAEAKHAVMAYYGR</sequence>
<dbReference type="RefSeq" id="WP_343791812.1">
    <property type="nucleotide sequence ID" value="NZ_BAAAEU010000022.1"/>
</dbReference>
<dbReference type="InterPro" id="IPR007059">
    <property type="entry name" value="DmsC"/>
</dbReference>
<organism evidence="2 3">
    <name type="scientific">Dokdonella soli</name>
    <dbReference type="NCBI Taxonomy" id="529810"/>
    <lineage>
        <taxon>Bacteria</taxon>
        <taxon>Pseudomonadati</taxon>
        <taxon>Pseudomonadota</taxon>
        <taxon>Gammaproteobacteria</taxon>
        <taxon>Lysobacterales</taxon>
        <taxon>Rhodanobacteraceae</taxon>
        <taxon>Dokdonella</taxon>
    </lineage>
</organism>
<keyword evidence="1" id="KW-1133">Transmembrane helix</keyword>
<keyword evidence="1" id="KW-0472">Membrane</keyword>
<dbReference type="PANTHER" id="PTHR38095">
    <property type="entry name" value="ANAEROBIC DIMETHYL SULFOXIDE REDUCTASE CHAIN YNFH"/>
    <property type="match status" value="1"/>
</dbReference>
<proteinExistence type="predicted"/>
<protein>
    <submittedName>
        <fullName evidence="2">Dimethyl sulfoxide reductase anchor subunit</fullName>
    </submittedName>
</protein>
<dbReference type="Pfam" id="PF04976">
    <property type="entry name" value="DmsC"/>
    <property type="match status" value="1"/>
</dbReference>
<reference evidence="3" key="1">
    <citation type="journal article" date="2019" name="Int. J. Syst. Evol. Microbiol.">
        <title>The Global Catalogue of Microorganisms (GCM) 10K type strain sequencing project: providing services to taxonomists for standard genome sequencing and annotation.</title>
        <authorList>
            <consortium name="The Broad Institute Genomics Platform"/>
            <consortium name="The Broad Institute Genome Sequencing Center for Infectious Disease"/>
            <person name="Wu L."/>
            <person name="Ma J."/>
        </authorList>
    </citation>
    <scope>NUCLEOTIDE SEQUENCE [LARGE SCALE GENOMIC DNA]</scope>
    <source>
        <strain evidence="3">JCM 15421</strain>
    </source>
</reference>
<accession>A0ABP3TUU8</accession>
<feature type="transmembrane region" description="Helical" evidence="1">
    <location>
        <begin position="51"/>
        <end position="76"/>
    </location>
</feature>
<evidence type="ECO:0000256" key="1">
    <source>
        <dbReference type="SAM" id="Phobius"/>
    </source>
</evidence>
<feature type="transmembrane region" description="Helical" evidence="1">
    <location>
        <begin position="175"/>
        <end position="195"/>
    </location>
</feature>
<dbReference type="EMBL" id="BAAAEU010000022">
    <property type="protein sequence ID" value="GAA0718432.1"/>
    <property type="molecule type" value="Genomic_DNA"/>
</dbReference>
<evidence type="ECO:0000313" key="3">
    <source>
        <dbReference type="Proteomes" id="UP001501523"/>
    </source>
</evidence>
<dbReference type="Proteomes" id="UP001501523">
    <property type="component" value="Unassembled WGS sequence"/>
</dbReference>
<gene>
    <name evidence="2" type="ORF">GCM10009105_26040</name>
</gene>
<feature type="transmembrane region" description="Helical" evidence="1">
    <location>
        <begin position="207"/>
        <end position="228"/>
    </location>
</feature>
<evidence type="ECO:0000313" key="2">
    <source>
        <dbReference type="EMBL" id="GAA0718432.1"/>
    </source>
</evidence>
<name>A0ABP3TUU8_9GAMM</name>
<keyword evidence="3" id="KW-1185">Reference proteome</keyword>
<comment type="caution">
    <text evidence="2">The sequence shown here is derived from an EMBL/GenBank/DDBJ whole genome shotgun (WGS) entry which is preliminary data.</text>
</comment>
<feature type="transmembrane region" description="Helical" evidence="1">
    <location>
        <begin position="309"/>
        <end position="329"/>
    </location>
</feature>